<dbReference type="RefSeq" id="XP_010781529.1">
    <property type="nucleotide sequence ID" value="XM_010783227.1"/>
</dbReference>
<dbReference type="SMART" id="SM00150">
    <property type="entry name" value="SPEC"/>
    <property type="match status" value="1"/>
</dbReference>
<dbReference type="OrthoDB" id="8964129at2759"/>
<evidence type="ECO:0000256" key="3">
    <source>
        <dbReference type="SAM" id="Coils"/>
    </source>
</evidence>
<feature type="coiled-coil region" evidence="3">
    <location>
        <begin position="41"/>
        <end position="68"/>
    </location>
</feature>
<dbReference type="Gene3D" id="1.20.58.60">
    <property type="match status" value="1"/>
</dbReference>
<dbReference type="InterPro" id="IPR002017">
    <property type="entry name" value="Spectrin_repeat"/>
</dbReference>
<keyword evidence="2" id="KW-0009">Actin-binding</keyword>
<dbReference type="InterPro" id="IPR018159">
    <property type="entry name" value="Spectrin/alpha-actinin"/>
</dbReference>
<dbReference type="AlphaFoldDB" id="A0A6I9NU80"/>
<keyword evidence="1" id="KW-0677">Repeat</keyword>
<dbReference type="GO" id="GO:0003779">
    <property type="term" value="F:actin binding"/>
    <property type="evidence" value="ECO:0007669"/>
    <property type="project" value="UniProtKB-KW"/>
</dbReference>
<evidence type="ECO:0000256" key="1">
    <source>
        <dbReference type="ARBA" id="ARBA00022737"/>
    </source>
</evidence>
<reference evidence="5" key="1">
    <citation type="submission" date="2025-08" db="UniProtKB">
        <authorList>
            <consortium name="RefSeq"/>
        </authorList>
    </citation>
    <scope>IDENTIFICATION</scope>
    <source>
        <tissue evidence="5">Muscle</tissue>
    </source>
</reference>
<dbReference type="SUPFAM" id="SSF46966">
    <property type="entry name" value="Spectrin repeat"/>
    <property type="match status" value="1"/>
</dbReference>
<keyword evidence="3" id="KW-0175">Coiled coil</keyword>
<name>A0A6I9NU80_9TELE</name>
<dbReference type="GeneID" id="104955837"/>
<organism evidence="4 5">
    <name type="scientific">Notothenia coriiceps</name>
    <name type="common">black rockcod</name>
    <dbReference type="NCBI Taxonomy" id="8208"/>
    <lineage>
        <taxon>Eukaryota</taxon>
        <taxon>Metazoa</taxon>
        <taxon>Chordata</taxon>
        <taxon>Craniata</taxon>
        <taxon>Vertebrata</taxon>
        <taxon>Euteleostomi</taxon>
        <taxon>Actinopterygii</taxon>
        <taxon>Neopterygii</taxon>
        <taxon>Teleostei</taxon>
        <taxon>Neoteleostei</taxon>
        <taxon>Acanthomorphata</taxon>
        <taxon>Eupercaria</taxon>
        <taxon>Perciformes</taxon>
        <taxon>Notothenioidei</taxon>
        <taxon>Nototheniidae</taxon>
        <taxon>Notothenia</taxon>
    </lineage>
</organism>
<evidence type="ECO:0000313" key="4">
    <source>
        <dbReference type="Proteomes" id="UP000504611"/>
    </source>
</evidence>
<dbReference type="CDD" id="cd00176">
    <property type="entry name" value="SPEC"/>
    <property type="match status" value="1"/>
</dbReference>
<protein>
    <submittedName>
        <fullName evidence="5">Spectrin alpha chain, non-erythrocytic 1-like</fullName>
    </submittedName>
</protein>
<feature type="non-terminal residue" evidence="5">
    <location>
        <position position="124"/>
    </location>
</feature>
<proteinExistence type="predicted"/>
<gene>
    <name evidence="5" type="primary">LOC104955837</name>
</gene>
<evidence type="ECO:0000256" key="2">
    <source>
        <dbReference type="ARBA" id="ARBA00023203"/>
    </source>
</evidence>
<sequence length="124" mass="14441">SLQAAREVHQFNHDVDELKGWMAEKEAVLEAEDQEHDLHSIQTLLRQHEALERDLALISEEVKKSEDEGRALSRRQPPVRSAVTQRLEELEVFWRNVQEKASQRRARLGQAEDVQKYLSLCSEL</sequence>
<keyword evidence="4" id="KW-1185">Reference proteome</keyword>
<dbReference type="PANTHER" id="PTHR11915">
    <property type="entry name" value="SPECTRIN/FILAMIN RELATED CYTOSKELETAL PROTEIN"/>
    <property type="match status" value="1"/>
</dbReference>
<accession>A0A6I9NU80</accession>
<dbReference type="Proteomes" id="UP000504611">
    <property type="component" value="Unplaced"/>
</dbReference>
<dbReference type="Pfam" id="PF00435">
    <property type="entry name" value="Spectrin"/>
    <property type="match status" value="1"/>
</dbReference>
<evidence type="ECO:0000313" key="5">
    <source>
        <dbReference type="RefSeq" id="XP_010781529.1"/>
    </source>
</evidence>
<dbReference type="KEGG" id="ncc:104955837"/>
<feature type="non-terminal residue" evidence="5">
    <location>
        <position position="1"/>
    </location>
</feature>